<reference evidence="2 3" key="1">
    <citation type="submission" date="2017-06" db="EMBL/GenBank/DDBJ databases">
        <authorList>
            <person name="Kim H.J."/>
            <person name="Triplett B.A."/>
        </authorList>
    </citation>
    <scope>NUCLEOTIDE SEQUENCE [LARGE SCALE GENOMIC DNA]</scope>
    <source>
        <strain evidence="2">FRACA_ARgP5</strain>
    </source>
</reference>
<gene>
    <name evidence="2" type="ORF">FRACA_4410002</name>
</gene>
<evidence type="ECO:0000313" key="2">
    <source>
        <dbReference type="EMBL" id="SNQ50355.1"/>
    </source>
</evidence>
<keyword evidence="3" id="KW-1185">Reference proteome</keyword>
<protein>
    <submittedName>
        <fullName evidence="2">Uncharacterized protein</fullName>
    </submittedName>
</protein>
<dbReference type="Proteomes" id="UP000234331">
    <property type="component" value="Unassembled WGS sequence"/>
</dbReference>
<organism evidence="2 3">
    <name type="scientific">Frankia canadensis</name>
    <dbReference type="NCBI Taxonomy" id="1836972"/>
    <lineage>
        <taxon>Bacteria</taxon>
        <taxon>Bacillati</taxon>
        <taxon>Actinomycetota</taxon>
        <taxon>Actinomycetes</taxon>
        <taxon>Frankiales</taxon>
        <taxon>Frankiaceae</taxon>
        <taxon>Frankia</taxon>
    </lineage>
</organism>
<proteinExistence type="predicted"/>
<evidence type="ECO:0000256" key="1">
    <source>
        <dbReference type="SAM" id="MobiDB-lite"/>
    </source>
</evidence>
<evidence type="ECO:0000313" key="3">
    <source>
        <dbReference type="Proteomes" id="UP000234331"/>
    </source>
</evidence>
<dbReference type="AlphaFoldDB" id="A0A2I2KXG1"/>
<name>A0A2I2KXG1_9ACTN</name>
<dbReference type="EMBL" id="FZMO01000381">
    <property type="protein sequence ID" value="SNQ50355.1"/>
    <property type="molecule type" value="Genomic_DNA"/>
</dbReference>
<accession>A0A2I2KXG1</accession>
<sequence length="86" mass="9253">MASPSVSPSGWFGTHRSLMAERRPWYVAADFSGIGRLQANMLSPVDHSERNATADGKVPPTVPHHRAEAAPPARARRSARGVPQLA</sequence>
<feature type="region of interest" description="Disordered" evidence="1">
    <location>
        <begin position="44"/>
        <end position="86"/>
    </location>
</feature>